<dbReference type="GeneID" id="63748079"/>
<feature type="compositionally biased region" description="Polar residues" evidence="1">
    <location>
        <begin position="61"/>
        <end position="75"/>
    </location>
</feature>
<gene>
    <name evidence="2" type="ORF">ASPWEDRAFT_188479</name>
</gene>
<feature type="compositionally biased region" description="Low complexity" evidence="1">
    <location>
        <begin position="48"/>
        <end position="57"/>
    </location>
</feature>
<organism evidence="2 3">
    <name type="scientific">Aspergillus wentii DTO 134E9</name>
    <dbReference type="NCBI Taxonomy" id="1073089"/>
    <lineage>
        <taxon>Eukaryota</taxon>
        <taxon>Fungi</taxon>
        <taxon>Dikarya</taxon>
        <taxon>Ascomycota</taxon>
        <taxon>Pezizomycotina</taxon>
        <taxon>Eurotiomycetes</taxon>
        <taxon>Eurotiomycetidae</taxon>
        <taxon>Eurotiales</taxon>
        <taxon>Aspergillaceae</taxon>
        <taxon>Aspergillus</taxon>
        <taxon>Aspergillus subgen. Cremei</taxon>
    </lineage>
</organism>
<dbReference type="OrthoDB" id="4497387at2759"/>
<keyword evidence="3" id="KW-1185">Reference proteome</keyword>
<evidence type="ECO:0008006" key="4">
    <source>
        <dbReference type="Google" id="ProtNLM"/>
    </source>
</evidence>
<proteinExistence type="predicted"/>
<evidence type="ECO:0000313" key="2">
    <source>
        <dbReference type="EMBL" id="OJJ29580.1"/>
    </source>
</evidence>
<evidence type="ECO:0000256" key="1">
    <source>
        <dbReference type="SAM" id="MobiDB-lite"/>
    </source>
</evidence>
<dbReference type="VEuPathDB" id="FungiDB:ASPWEDRAFT_188479"/>
<dbReference type="RefSeq" id="XP_040683257.1">
    <property type="nucleotide sequence ID" value="XM_040832231.1"/>
</dbReference>
<reference evidence="3" key="1">
    <citation type="journal article" date="2017" name="Genome Biol.">
        <title>Comparative genomics reveals high biological diversity and specific adaptations in the industrially and medically important fungal genus Aspergillus.</title>
        <authorList>
            <person name="de Vries R.P."/>
            <person name="Riley R."/>
            <person name="Wiebenga A."/>
            <person name="Aguilar-Osorio G."/>
            <person name="Amillis S."/>
            <person name="Uchima C.A."/>
            <person name="Anderluh G."/>
            <person name="Asadollahi M."/>
            <person name="Askin M."/>
            <person name="Barry K."/>
            <person name="Battaglia E."/>
            <person name="Bayram O."/>
            <person name="Benocci T."/>
            <person name="Braus-Stromeyer S.A."/>
            <person name="Caldana C."/>
            <person name="Canovas D."/>
            <person name="Cerqueira G.C."/>
            <person name="Chen F."/>
            <person name="Chen W."/>
            <person name="Choi C."/>
            <person name="Clum A."/>
            <person name="Dos Santos R.A."/>
            <person name="Damasio A.R."/>
            <person name="Diallinas G."/>
            <person name="Emri T."/>
            <person name="Fekete E."/>
            <person name="Flipphi M."/>
            <person name="Freyberg S."/>
            <person name="Gallo A."/>
            <person name="Gournas C."/>
            <person name="Habgood R."/>
            <person name="Hainaut M."/>
            <person name="Harispe M.L."/>
            <person name="Henrissat B."/>
            <person name="Hilden K.S."/>
            <person name="Hope R."/>
            <person name="Hossain A."/>
            <person name="Karabika E."/>
            <person name="Karaffa L."/>
            <person name="Karanyi Z."/>
            <person name="Krasevec N."/>
            <person name="Kuo A."/>
            <person name="Kusch H."/>
            <person name="LaButti K."/>
            <person name="Lagendijk E.L."/>
            <person name="Lapidus A."/>
            <person name="Levasseur A."/>
            <person name="Lindquist E."/>
            <person name="Lipzen A."/>
            <person name="Logrieco A.F."/>
            <person name="MacCabe A."/>
            <person name="Maekelae M.R."/>
            <person name="Malavazi I."/>
            <person name="Melin P."/>
            <person name="Meyer V."/>
            <person name="Mielnichuk N."/>
            <person name="Miskei M."/>
            <person name="Molnar A.P."/>
            <person name="Mule G."/>
            <person name="Ngan C.Y."/>
            <person name="Orejas M."/>
            <person name="Orosz E."/>
            <person name="Ouedraogo J.P."/>
            <person name="Overkamp K.M."/>
            <person name="Park H.-S."/>
            <person name="Perrone G."/>
            <person name="Piumi F."/>
            <person name="Punt P.J."/>
            <person name="Ram A.F."/>
            <person name="Ramon A."/>
            <person name="Rauscher S."/>
            <person name="Record E."/>
            <person name="Riano-Pachon D.M."/>
            <person name="Robert V."/>
            <person name="Roehrig J."/>
            <person name="Ruller R."/>
            <person name="Salamov A."/>
            <person name="Salih N.S."/>
            <person name="Samson R.A."/>
            <person name="Sandor E."/>
            <person name="Sanguinetti M."/>
            <person name="Schuetze T."/>
            <person name="Sepcic K."/>
            <person name="Shelest E."/>
            <person name="Sherlock G."/>
            <person name="Sophianopoulou V."/>
            <person name="Squina F.M."/>
            <person name="Sun H."/>
            <person name="Susca A."/>
            <person name="Todd R.B."/>
            <person name="Tsang A."/>
            <person name="Unkles S.E."/>
            <person name="van de Wiele N."/>
            <person name="van Rossen-Uffink D."/>
            <person name="Oliveira J.V."/>
            <person name="Vesth T.C."/>
            <person name="Visser J."/>
            <person name="Yu J.-H."/>
            <person name="Zhou M."/>
            <person name="Andersen M.R."/>
            <person name="Archer D.B."/>
            <person name="Baker S.E."/>
            <person name="Benoit I."/>
            <person name="Brakhage A.A."/>
            <person name="Braus G.H."/>
            <person name="Fischer R."/>
            <person name="Frisvad J.C."/>
            <person name="Goldman G.H."/>
            <person name="Houbraken J."/>
            <person name="Oakley B."/>
            <person name="Pocsi I."/>
            <person name="Scazzocchio C."/>
            <person name="Seiboth B."/>
            <person name="vanKuyk P.A."/>
            <person name="Wortman J."/>
            <person name="Dyer P.S."/>
            <person name="Grigoriev I.V."/>
        </authorList>
    </citation>
    <scope>NUCLEOTIDE SEQUENCE [LARGE SCALE GENOMIC DNA]</scope>
    <source>
        <strain evidence="3">DTO 134E9</strain>
    </source>
</reference>
<protein>
    <recommendedName>
        <fullName evidence="4">Phytocyanin domain-containing protein</fullName>
    </recommendedName>
</protein>
<sequence>MSTPTQSISNSAHSGPVTAAQPTYGPDQKPLTSQSRTHPSTKFAGASTLTPALPTTLRHPNPSQSGTKATLTASSHLQDASSNAIGDIVTQSSTDNTARLLEVQVLRFANSDSNTGSIFRPSFITAQPGEIVRFYFHDSYLLRMASLDDPCSSSTNSLNEPGRLDSMGVSYQLPVQSLDPMWLQVNLNDAYYTCDNRTVFAINPGDDMNDFISHAGSPK</sequence>
<dbReference type="EMBL" id="KV878220">
    <property type="protein sequence ID" value="OJJ29580.1"/>
    <property type="molecule type" value="Genomic_DNA"/>
</dbReference>
<dbReference type="Proteomes" id="UP000184383">
    <property type="component" value="Unassembled WGS sequence"/>
</dbReference>
<accession>A0A1L9R3U6</accession>
<feature type="region of interest" description="Disordered" evidence="1">
    <location>
        <begin position="1"/>
        <end position="75"/>
    </location>
</feature>
<name>A0A1L9R3U6_ASPWE</name>
<feature type="compositionally biased region" description="Polar residues" evidence="1">
    <location>
        <begin position="30"/>
        <end position="40"/>
    </location>
</feature>
<dbReference type="AlphaFoldDB" id="A0A1L9R3U6"/>
<evidence type="ECO:0000313" key="3">
    <source>
        <dbReference type="Proteomes" id="UP000184383"/>
    </source>
</evidence>
<feature type="compositionally biased region" description="Polar residues" evidence="1">
    <location>
        <begin position="1"/>
        <end position="13"/>
    </location>
</feature>